<organism evidence="2 3">
    <name type="scientific">Myxacorys almedinensis A</name>
    <dbReference type="NCBI Taxonomy" id="2690445"/>
    <lineage>
        <taxon>Bacteria</taxon>
        <taxon>Bacillati</taxon>
        <taxon>Cyanobacteriota</taxon>
        <taxon>Cyanophyceae</taxon>
        <taxon>Leptolyngbyales</taxon>
        <taxon>Leptolyngbyaceae</taxon>
        <taxon>Myxacorys</taxon>
        <taxon>Myxacorys almedinensis</taxon>
    </lineage>
</organism>
<sequence>MQEHVVEVIRELMKTQGMSIRKISAQIAKENGGSDLGYTQQINRILNDPDYDPNFSTVEKILSALKSSLWQTSLNFDIKQLESRLDRLSNDVSEMKQTIFDLSQIMGAIAKHLDQQK</sequence>
<dbReference type="EMBL" id="WVIE01000039">
    <property type="protein sequence ID" value="NDJ19727.1"/>
    <property type="molecule type" value="Genomic_DNA"/>
</dbReference>
<dbReference type="InterPro" id="IPR001387">
    <property type="entry name" value="Cro/C1-type_HTH"/>
</dbReference>
<feature type="coiled-coil region" evidence="1">
    <location>
        <begin position="71"/>
        <end position="98"/>
    </location>
</feature>
<evidence type="ECO:0000313" key="2">
    <source>
        <dbReference type="EMBL" id="NDJ19727.1"/>
    </source>
</evidence>
<dbReference type="Proteomes" id="UP000646053">
    <property type="component" value="Unassembled WGS sequence"/>
</dbReference>
<accession>A0A8J8CPN5</accession>
<dbReference type="AlphaFoldDB" id="A0A8J8CPN5"/>
<keyword evidence="1" id="KW-0175">Coiled coil</keyword>
<evidence type="ECO:0000256" key="1">
    <source>
        <dbReference type="SAM" id="Coils"/>
    </source>
</evidence>
<proteinExistence type="predicted"/>
<dbReference type="RefSeq" id="WP_162425253.1">
    <property type="nucleotide sequence ID" value="NZ_WVIE01000039.1"/>
</dbReference>
<name>A0A8J8CPN5_9CYAN</name>
<evidence type="ECO:0000313" key="3">
    <source>
        <dbReference type="Proteomes" id="UP000646053"/>
    </source>
</evidence>
<protein>
    <submittedName>
        <fullName evidence="2">XRE family transcriptional regulator</fullName>
    </submittedName>
</protein>
<keyword evidence="3" id="KW-1185">Reference proteome</keyword>
<comment type="caution">
    <text evidence="2">The sequence shown here is derived from an EMBL/GenBank/DDBJ whole genome shotgun (WGS) entry which is preliminary data.</text>
</comment>
<gene>
    <name evidence="2" type="ORF">GS601_20960</name>
</gene>
<dbReference type="CDD" id="cd00093">
    <property type="entry name" value="HTH_XRE"/>
    <property type="match status" value="1"/>
</dbReference>
<reference evidence="2" key="1">
    <citation type="submission" date="2019-12" db="EMBL/GenBank/DDBJ databases">
        <title>High-Quality draft genome sequences of three cyanobacteria isolated from the limestone walls of the Old Cathedral of Coimbra.</title>
        <authorList>
            <person name="Tiago I."/>
            <person name="Soares F."/>
            <person name="Portugal A."/>
        </authorList>
    </citation>
    <scope>NUCLEOTIDE SEQUENCE</scope>
    <source>
        <strain evidence="2">A</strain>
    </source>
</reference>